<dbReference type="RefSeq" id="XP_016239818.1">
    <property type="nucleotide sequence ID" value="XM_016374542.1"/>
</dbReference>
<evidence type="ECO:0000313" key="8">
    <source>
        <dbReference type="EMBL" id="KIW19602.1"/>
    </source>
</evidence>
<feature type="transmembrane region" description="Helical" evidence="6">
    <location>
        <begin position="28"/>
        <end position="50"/>
    </location>
</feature>
<feature type="transmembrane region" description="Helical" evidence="6">
    <location>
        <begin position="115"/>
        <end position="136"/>
    </location>
</feature>
<dbReference type="PROSITE" id="PS51751">
    <property type="entry name" value="EXPERA"/>
    <property type="match status" value="1"/>
</dbReference>
<feature type="transmembrane region" description="Helical" evidence="6">
    <location>
        <begin position="84"/>
        <end position="103"/>
    </location>
</feature>
<dbReference type="Proteomes" id="UP000053328">
    <property type="component" value="Unassembled WGS sequence"/>
</dbReference>
<dbReference type="STRING" id="91928.A0A0D2A423"/>
<gene>
    <name evidence="8" type="ORF">PV08_00175</name>
</gene>
<dbReference type="HOGENOM" id="CLU_086812_2_1_1"/>
<dbReference type="AlphaFoldDB" id="A0A0D2A423"/>
<organism evidence="8 9">
    <name type="scientific">Exophiala spinifera</name>
    <dbReference type="NCBI Taxonomy" id="91928"/>
    <lineage>
        <taxon>Eukaryota</taxon>
        <taxon>Fungi</taxon>
        <taxon>Dikarya</taxon>
        <taxon>Ascomycota</taxon>
        <taxon>Pezizomycotina</taxon>
        <taxon>Eurotiomycetes</taxon>
        <taxon>Chaetothyriomycetidae</taxon>
        <taxon>Chaetothyriales</taxon>
        <taxon>Herpotrichiellaceae</taxon>
        <taxon>Exophiala</taxon>
    </lineage>
</organism>
<sequence length="195" mass="22198">MAPQRQRQRQQQQQRHVRRPLSSRKLDMLYLVFFTIHIPIMLLVDLGPLWPSTLRPQISRTLHDHMAATYNDKFFADPPAWFTWYLYIEALYHLPLSMWMMWAIPKDHVMLPLHLLLFGVETGITTLTCIADMGSWTGYTTKQKNDLYGLYVPYIGLAVLIGVDAFVRVRNQILNGAGAGAGASLQAGADKGKKA</sequence>
<dbReference type="GO" id="GO:0005783">
    <property type="term" value="C:endoplasmic reticulum"/>
    <property type="evidence" value="ECO:0007669"/>
    <property type="project" value="TreeGrafter"/>
</dbReference>
<evidence type="ECO:0000256" key="6">
    <source>
        <dbReference type="SAM" id="Phobius"/>
    </source>
</evidence>
<dbReference type="InterPro" id="IPR033118">
    <property type="entry name" value="EXPERA"/>
</dbReference>
<dbReference type="GO" id="GO:0016020">
    <property type="term" value="C:membrane"/>
    <property type="evidence" value="ECO:0007669"/>
    <property type="project" value="UniProtKB-SubCell"/>
</dbReference>
<dbReference type="PANTHER" id="PTHR31204">
    <property type="entry name" value="SIGMA INTRACELLULAR RECEPTOR 2"/>
    <property type="match status" value="1"/>
</dbReference>
<dbReference type="OrthoDB" id="433124at2759"/>
<dbReference type="PANTHER" id="PTHR31204:SF1">
    <property type="entry name" value="SIGMA INTRACELLULAR RECEPTOR 2"/>
    <property type="match status" value="1"/>
</dbReference>
<evidence type="ECO:0000259" key="7">
    <source>
        <dbReference type="PROSITE" id="PS51751"/>
    </source>
</evidence>
<dbReference type="GeneID" id="27327258"/>
<feature type="transmembrane region" description="Helical" evidence="6">
    <location>
        <begin position="148"/>
        <end position="167"/>
    </location>
</feature>
<dbReference type="Pfam" id="PF05241">
    <property type="entry name" value="EBP"/>
    <property type="match status" value="1"/>
</dbReference>
<feature type="domain" description="EXPERA" evidence="7">
    <location>
        <begin position="26"/>
        <end position="162"/>
    </location>
</feature>
<evidence type="ECO:0000256" key="3">
    <source>
        <dbReference type="ARBA" id="ARBA00022989"/>
    </source>
</evidence>
<evidence type="ECO:0000313" key="9">
    <source>
        <dbReference type="Proteomes" id="UP000053328"/>
    </source>
</evidence>
<accession>A0A0D2A423</accession>
<reference evidence="8 9" key="1">
    <citation type="submission" date="2015-01" db="EMBL/GenBank/DDBJ databases">
        <title>The Genome Sequence of Exophiala spinifera CBS89968.</title>
        <authorList>
            <consortium name="The Broad Institute Genomics Platform"/>
            <person name="Cuomo C."/>
            <person name="de Hoog S."/>
            <person name="Gorbushina A."/>
            <person name="Stielow B."/>
            <person name="Teixiera M."/>
            <person name="Abouelleil A."/>
            <person name="Chapman S.B."/>
            <person name="Priest M."/>
            <person name="Young S.K."/>
            <person name="Wortman J."/>
            <person name="Nusbaum C."/>
            <person name="Birren B."/>
        </authorList>
    </citation>
    <scope>NUCLEOTIDE SEQUENCE [LARGE SCALE GENOMIC DNA]</scope>
    <source>
        <strain evidence="8 9">CBS 89968</strain>
    </source>
</reference>
<protein>
    <recommendedName>
        <fullName evidence="7">EXPERA domain-containing protein</fullName>
    </recommendedName>
</protein>
<evidence type="ECO:0000256" key="2">
    <source>
        <dbReference type="ARBA" id="ARBA00022692"/>
    </source>
</evidence>
<proteinExistence type="predicted"/>
<dbReference type="EMBL" id="KN847492">
    <property type="protein sequence ID" value="KIW19602.1"/>
    <property type="molecule type" value="Genomic_DNA"/>
</dbReference>
<name>A0A0D2A423_9EURO</name>
<dbReference type="InterPro" id="IPR051987">
    <property type="entry name" value="Sigma-2_receptor-like"/>
</dbReference>
<keyword evidence="9" id="KW-1185">Reference proteome</keyword>
<keyword evidence="4 5" id="KW-0472">Membrane</keyword>
<keyword evidence="3 5" id="KW-1133">Transmembrane helix</keyword>
<dbReference type="VEuPathDB" id="FungiDB:PV08_00175"/>
<evidence type="ECO:0000256" key="4">
    <source>
        <dbReference type="ARBA" id="ARBA00023136"/>
    </source>
</evidence>
<evidence type="ECO:0000256" key="1">
    <source>
        <dbReference type="ARBA" id="ARBA00004141"/>
    </source>
</evidence>
<evidence type="ECO:0000256" key="5">
    <source>
        <dbReference type="PROSITE-ProRule" id="PRU01087"/>
    </source>
</evidence>
<comment type="subcellular location">
    <subcellularLocation>
        <location evidence="1">Membrane</location>
        <topology evidence="1">Multi-pass membrane protein</topology>
    </subcellularLocation>
</comment>
<keyword evidence="2 5" id="KW-0812">Transmembrane</keyword>